<dbReference type="Proteomes" id="UP000053641">
    <property type="component" value="Unassembled WGS sequence"/>
</dbReference>
<keyword evidence="2" id="KW-1185">Reference proteome</keyword>
<organism evidence="1 2">
    <name type="scientific">Tinamus guttatus</name>
    <name type="common">White-throated tinamou</name>
    <dbReference type="NCBI Taxonomy" id="94827"/>
    <lineage>
        <taxon>Eukaryota</taxon>
        <taxon>Metazoa</taxon>
        <taxon>Chordata</taxon>
        <taxon>Craniata</taxon>
        <taxon>Vertebrata</taxon>
        <taxon>Euteleostomi</taxon>
        <taxon>Archelosauria</taxon>
        <taxon>Archosauria</taxon>
        <taxon>Dinosauria</taxon>
        <taxon>Saurischia</taxon>
        <taxon>Theropoda</taxon>
        <taxon>Coelurosauria</taxon>
        <taxon>Aves</taxon>
        <taxon>Palaeognathae</taxon>
        <taxon>Tinamiformes</taxon>
        <taxon>Tinamidae</taxon>
        <taxon>Tinamus</taxon>
    </lineage>
</organism>
<name>A0A099ZF48_TINGU</name>
<feature type="non-terminal residue" evidence="1">
    <location>
        <position position="1"/>
    </location>
</feature>
<dbReference type="SUPFAM" id="SSF58069">
    <property type="entry name" value="Virus ectodomain"/>
    <property type="match status" value="1"/>
</dbReference>
<proteinExistence type="predicted"/>
<accession>A0A099ZF48</accession>
<sequence>AAIDFLLLAHGHGCEDFGGICCMDFQDHSRAIHGQIQQLMQHTQKI</sequence>
<feature type="non-terminal residue" evidence="1">
    <location>
        <position position="46"/>
    </location>
</feature>
<gene>
    <name evidence="1" type="ORF">N309_02148</name>
</gene>
<reference evidence="1 2" key="1">
    <citation type="submission" date="2014-06" db="EMBL/GenBank/DDBJ databases">
        <title>Genome evolution of avian class.</title>
        <authorList>
            <person name="Zhang G."/>
            <person name="Li C."/>
        </authorList>
    </citation>
    <scope>NUCLEOTIDE SEQUENCE [LARGE SCALE GENOMIC DNA]</scope>
    <source>
        <strain evidence="1">BGI_N309</strain>
    </source>
</reference>
<evidence type="ECO:0000313" key="1">
    <source>
        <dbReference type="EMBL" id="KGL80407.1"/>
    </source>
</evidence>
<evidence type="ECO:0000313" key="2">
    <source>
        <dbReference type="Proteomes" id="UP000053641"/>
    </source>
</evidence>
<dbReference type="AlphaFoldDB" id="A0A099ZF48"/>
<protein>
    <submittedName>
        <fullName evidence="1">Uncharacterized protein</fullName>
    </submittedName>
</protein>
<dbReference type="Gene3D" id="1.10.287.210">
    <property type="match status" value="1"/>
</dbReference>
<dbReference type="EMBL" id="KL893130">
    <property type="protein sequence ID" value="KGL80407.1"/>
    <property type="molecule type" value="Genomic_DNA"/>
</dbReference>